<dbReference type="RefSeq" id="WP_161820265.1">
    <property type="nucleotide sequence ID" value="NZ_JAACJS010000015.1"/>
</dbReference>
<dbReference type="EMBL" id="JAACJS010000015">
    <property type="protein sequence ID" value="NCI52005.1"/>
    <property type="molecule type" value="Genomic_DNA"/>
</dbReference>
<proteinExistence type="predicted"/>
<keyword evidence="3" id="KW-1185">Reference proteome</keyword>
<dbReference type="InterPro" id="IPR036597">
    <property type="entry name" value="Fido-like_dom_sf"/>
</dbReference>
<dbReference type="PROSITE" id="PS51459">
    <property type="entry name" value="FIDO"/>
    <property type="match status" value="1"/>
</dbReference>
<dbReference type="PANTHER" id="PTHR13504">
    <property type="entry name" value="FIDO DOMAIN-CONTAINING PROTEIN DDB_G0283145"/>
    <property type="match status" value="1"/>
</dbReference>
<dbReference type="Proteomes" id="UP000753802">
    <property type="component" value="Unassembled WGS sequence"/>
</dbReference>
<name>A0ABW9ZZM8_9BACT</name>
<sequence length="496" mass="57061">MNKLKEILIGTAENSKEIGNLEREGLVRKIAPRIYTSNLTDPPEKIIRRNWYHLVSELFPDAQLSHRSALDHIPTSNGHLYLTRKSKNSIELPGLTLHFISGPGPLHEDSLFFGNLRISSLPRAYLENLQRTKGTGEESKALPRQELEEKIEKFIRVKGEEALNQIRDKAKEIAPKLGMEKEAEELTRLVSAMLGTGISKNLISPIAKSRVLGEPVDPDRVELFESLYHELIKREYPDYPEENRTTQAYHNFAFFEGYFSNYIEGTEFTLDEAKKIITTEMPIPARDEDSHDILGTYQIVSNQKEMAVTPTSPDHFLNLLKERHAILLSARASKNPGEFKDKNNRAGNTEFVDKELVRGTLKKGYEWYSILRHPFAKAAYMMFLVSEVHPFLDGNGRIARVMMNAELSSQQLAKIIIPTVYREDYMGAIKKLTKLREGDAYIRMLQKAWTFSSQVNQQKFDQMEKFLTQSNAFLTHKEGYLKLDEQSQKQRRSLRR</sequence>
<gene>
    <name evidence="2" type="ORF">GWC95_18925</name>
</gene>
<comment type="caution">
    <text evidence="2">The sequence shown here is derived from an EMBL/GenBank/DDBJ whole genome shotgun (WGS) entry which is preliminary data.</text>
</comment>
<dbReference type="SUPFAM" id="SSF140931">
    <property type="entry name" value="Fic-like"/>
    <property type="match status" value="1"/>
</dbReference>
<evidence type="ECO:0000313" key="3">
    <source>
        <dbReference type="Proteomes" id="UP000753802"/>
    </source>
</evidence>
<reference evidence="2 3" key="1">
    <citation type="submission" date="2020-01" db="EMBL/GenBank/DDBJ databases">
        <title>Genome analysis.</title>
        <authorList>
            <person name="Wu S."/>
            <person name="Wang G."/>
        </authorList>
    </citation>
    <scope>NUCLEOTIDE SEQUENCE [LARGE SCALE GENOMIC DNA]</scope>
    <source>
        <strain evidence="2 3">SYL130</strain>
    </source>
</reference>
<evidence type="ECO:0000313" key="2">
    <source>
        <dbReference type="EMBL" id="NCI52005.1"/>
    </source>
</evidence>
<evidence type="ECO:0000259" key="1">
    <source>
        <dbReference type="PROSITE" id="PS51459"/>
    </source>
</evidence>
<organism evidence="2 3">
    <name type="scientific">Sediminibacterium roseum</name>
    <dbReference type="NCBI Taxonomy" id="1978412"/>
    <lineage>
        <taxon>Bacteria</taxon>
        <taxon>Pseudomonadati</taxon>
        <taxon>Bacteroidota</taxon>
        <taxon>Chitinophagia</taxon>
        <taxon>Chitinophagales</taxon>
        <taxon>Chitinophagaceae</taxon>
        <taxon>Sediminibacterium</taxon>
    </lineage>
</organism>
<dbReference type="Gene3D" id="1.10.3290.10">
    <property type="entry name" value="Fido-like domain"/>
    <property type="match status" value="1"/>
</dbReference>
<accession>A0ABW9ZZM8</accession>
<protein>
    <submittedName>
        <fullName evidence="2">Fic family protein</fullName>
    </submittedName>
</protein>
<feature type="domain" description="Fido" evidence="1">
    <location>
        <begin position="315"/>
        <end position="447"/>
    </location>
</feature>
<dbReference type="InterPro" id="IPR003812">
    <property type="entry name" value="Fido"/>
</dbReference>
<dbReference type="PANTHER" id="PTHR13504:SF38">
    <property type="entry name" value="FIDO DOMAIN-CONTAINING PROTEIN"/>
    <property type="match status" value="1"/>
</dbReference>
<dbReference type="InterPro" id="IPR040198">
    <property type="entry name" value="Fido_containing"/>
</dbReference>
<dbReference type="Pfam" id="PF02661">
    <property type="entry name" value="Fic"/>
    <property type="match status" value="1"/>
</dbReference>